<keyword evidence="3" id="KW-0808">Transferase</keyword>
<sequence length="341" mass="36314">MRSHGSAGATRTGSASAAAPRAAPRRGTAMPPRSSPAAAASARISSPAADWISDNLGSGYVVREKFMGGSGWSSTYVYTTEGGKDYFVKTSGGTKAEGMFKGEQLGLSAMGATRSVRVPEVFHVGTLAAGRGAFIVMEALRLGGSPDQEALGRAVAAMHLAPPADPSAAAGLFGFGADNTIGATPQPNGWMDDWVGFYRERRLRHQLNLLGDARMTALAKPVLDNLGFWFTDVEGAIKPSILHGDLWSGNIASADGRPTIFDPATYYGHAEAEWGMSWCAGFTGSFWRGYFDVAPKAPLFEKRRDLYTLYHILNHANLFGGGYNGQAQSILQRLNEQLSRG</sequence>
<dbReference type="EMBL" id="BDRX01000034">
    <property type="protein sequence ID" value="GBF92654.1"/>
    <property type="molecule type" value="Genomic_DNA"/>
</dbReference>
<dbReference type="OrthoDB" id="5772781at2759"/>
<dbReference type="PANTHER" id="PTHR12149:SF8">
    <property type="entry name" value="PROTEIN-RIBULOSAMINE 3-KINASE"/>
    <property type="match status" value="1"/>
</dbReference>
<comment type="caution">
    <text evidence="5">The sequence shown here is derived from an EMBL/GenBank/DDBJ whole genome shotgun (WGS) entry which is preliminary data.</text>
</comment>
<gene>
    <name evidence="5" type="ORF">Rsub_05023</name>
</gene>
<dbReference type="InterPro" id="IPR016477">
    <property type="entry name" value="Fructo-/Ketosamine-3-kinase"/>
</dbReference>
<evidence type="ECO:0000313" key="5">
    <source>
        <dbReference type="EMBL" id="GBF92654.1"/>
    </source>
</evidence>
<reference evidence="5 6" key="1">
    <citation type="journal article" date="2018" name="Sci. Rep.">
        <title>Raphidocelis subcapitata (=Pseudokirchneriella subcapitata) provides an insight into genome evolution and environmental adaptations in the Sphaeropleales.</title>
        <authorList>
            <person name="Suzuki S."/>
            <person name="Yamaguchi H."/>
            <person name="Nakajima N."/>
            <person name="Kawachi M."/>
        </authorList>
    </citation>
    <scope>NUCLEOTIDE SEQUENCE [LARGE SCALE GENOMIC DNA]</scope>
    <source>
        <strain evidence="5 6">NIES-35</strain>
    </source>
</reference>
<dbReference type="SUPFAM" id="SSF56112">
    <property type="entry name" value="Protein kinase-like (PK-like)"/>
    <property type="match status" value="1"/>
</dbReference>
<organism evidence="5 6">
    <name type="scientific">Raphidocelis subcapitata</name>
    <dbReference type="NCBI Taxonomy" id="307507"/>
    <lineage>
        <taxon>Eukaryota</taxon>
        <taxon>Viridiplantae</taxon>
        <taxon>Chlorophyta</taxon>
        <taxon>core chlorophytes</taxon>
        <taxon>Chlorophyceae</taxon>
        <taxon>CS clade</taxon>
        <taxon>Sphaeropleales</taxon>
        <taxon>Selenastraceae</taxon>
        <taxon>Raphidocelis</taxon>
    </lineage>
</organism>
<comment type="similarity">
    <text evidence="3">Belongs to the fructosamine kinase family.</text>
</comment>
<keyword evidence="3" id="KW-0418">Kinase</keyword>
<evidence type="ECO:0000256" key="2">
    <source>
        <dbReference type="ARBA" id="ARBA00048655"/>
    </source>
</evidence>
<dbReference type="InParanoid" id="A0A2V0NYE9"/>
<dbReference type="PIRSF" id="PIRSF006221">
    <property type="entry name" value="Ketosamine-3-kinase"/>
    <property type="match status" value="1"/>
</dbReference>
<dbReference type="Gene3D" id="3.30.200.20">
    <property type="entry name" value="Phosphorylase Kinase, domain 1"/>
    <property type="match status" value="1"/>
</dbReference>
<dbReference type="Pfam" id="PF03881">
    <property type="entry name" value="Fructosamin_kin"/>
    <property type="match status" value="1"/>
</dbReference>
<dbReference type="PANTHER" id="PTHR12149">
    <property type="entry name" value="FRUCTOSAMINE 3 KINASE-RELATED PROTEIN"/>
    <property type="match status" value="1"/>
</dbReference>
<proteinExistence type="inferred from homology"/>
<dbReference type="FunCoup" id="A0A2V0NYE9">
    <property type="interactions" value="1410"/>
</dbReference>
<feature type="region of interest" description="Disordered" evidence="4">
    <location>
        <begin position="1"/>
        <end position="41"/>
    </location>
</feature>
<dbReference type="Gene3D" id="3.90.1200.10">
    <property type="match status" value="1"/>
</dbReference>
<name>A0A2V0NYE9_9CHLO</name>
<comment type="catalytic activity">
    <reaction evidence="2">
        <text>N(6)-D-ribulosyl-L-lysyl-[protein] + ATP = N(6)-(3-O-phospho-D-ribulosyl)-L-lysyl-[protein] + ADP + H(+)</text>
        <dbReference type="Rhea" id="RHEA:48432"/>
        <dbReference type="Rhea" id="RHEA-COMP:12103"/>
        <dbReference type="Rhea" id="RHEA-COMP:12104"/>
        <dbReference type="ChEBI" id="CHEBI:15378"/>
        <dbReference type="ChEBI" id="CHEBI:30616"/>
        <dbReference type="ChEBI" id="CHEBI:90418"/>
        <dbReference type="ChEBI" id="CHEBI:90420"/>
        <dbReference type="ChEBI" id="CHEBI:456216"/>
        <dbReference type="EC" id="2.7.1.172"/>
    </reaction>
    <physiologicalReaction direction="left-to-right" evidence="2">
        <dbReference type="Rhea" id="RHEA:48433"/>
    </physiologicalReaction>
</comment>
<dbReference type="Proteomes" id="UP000247498">
    <property type="component" value="Unassembled WGS sequence"/>
</dbReference>
<accession>A0A2V0NYE9</accession>
<dbReference type="GO" id="GO:0016301">
    <property type="term" value="F:kinase activity"/>
    <property type="evidence" value="ECO:0007669"/>
    <property type="project" value="UniProtKB-UniRule"/>
</dbReference>
<protein>
    <recommendedName>
        <fullName evidence="1">protein-ribulosamine 3-kinase</fullName>
        <ecNumber evidence="1">2.7.1.172</ecNumber>
    </recommendedName>
</protein>
<dbReference type="InterPro" id="IPR011009">
    <property type="entry name" value="Kinase-like_dom_sf"/>
</dbReference>
<evidence type="ECO:0000256" key="3">
    <source>
        <dbReference type="PIRNR" id="PIRNR006221"/>
    </source>
</evidence>
<dbReference type="GO" id="GO:0102193">
    <property type="term" value="F:protein-ribulosamine 3-kinase activity"/>
    <property type="evidence" value="ECO:0007669"/>
    <property type="project" value="UniProtKB-EC"/>
</dbReference>
<evidence type="ECO:0000313" key="6">
    <source>
        <dbReference type="Proteomes" id="UP000247498"/>
    </source>
</evidence>
<dbReference type="EC" id="2.7.1.172" evidence="1"/>
<keyword evidence="6" id="KW-1185">Reference proteome</keyword>
<evidence type="ECO:0000256" key="1">
    <source>
        <dbReference type="ARBA" id="ARBA00011961"/>
    </source>
</evidence>
<evidence type="ECO:0000256" key="4">
    <source>
        <dbReference type="SAM" id="MobiDB-lite"/>
    </source>
</evidence>
<dbReference type="AlphaFoldDB" id="A0A2V0NYE9"/>